<dbReference type="OrthoDB" id="9780903at2"/>
<dbReference type="PIRSF" id="PIRSF006232">
    <property type="entry name" value="Pirin"/>
    <property type="match status" value="1"/>
</dbReference>
<keyword evidence="2" id="KW-0479">Metal-binding</keyword>
<proteinExistence type="inferred from homology"/>
<dbReference type="AlphaFoldDB" id="A0A177PD20"/>
<dbReference type="Pfam" id="PF02678">
    <property type="entry name" value="Pirin"/>
    <property type="match status" value="1"/>
</dbReference>
<name>A0A177PD20_9GAMM</name>
<feature type="binding site" evidence="2">
    <location>
        <position position="70"/>
    </location>
    <ligand>
        <name>Fe cation</name>
        <dbReference type="ChEBI" id="CHEBI:24875"/>
    </ligand>
</feature>
<gene>
    <name evidence="6" type="ORF">A1355_17680</name>
</gene>
<feature type="domain" description="Pirin N-terminal" evidence="4">
    <location>
        <begin position="36"/>
        <end position="130"/>
    </location>
</feature>
<comment type="caution">
    <text evidence="6">The sequence shown here is derived from an EMBL/GenBank/DDBJ whole genome shotgun (WGS) entry which is preliminary data.</text>
</comment>
<dbReference type="STRING" id="702114.A1355_17680"/>
<dbReference type="SUPFAM" id="SSF51182">
    <property type="entry name" value="RmlC-like cupins"/>
    <property type="match status" value="1"/>
</dbReference>
<dbReference type="Gene3D" id="2.60.120.10">
    <property type="entry name" value="Jelly Rolls"/>
    <property type="match status" value="2"/>
</dbReference>
<keyword evidence="7" id="KW-1185">Reference proteome</keyword>
<dbReference type="Pfam" id="PF05726">
    <property type="entry name" value="Pirin_C"/>
    <property type="match status" value="1"/>
</dbReference>
<feature type="binding site" evidence="2">
    <location>
        <position position="68"/>
    </location>
    <ligand>
        <name>Fe cation</name>
        <dbReference type="ChEBI" id="CHEBI:24875"/>
    </ligand>
</feature>
<sequence length="287" mass="30914">MSPTSASTVNHSRTIEQLVTGLNTTDGAGVQLTRLIPPSLQKRLDPFLLLDAFGSNNPGDYVAGFPSHPHRGFETLTYLLAGRMRHSDNAGHAGLLETGGIQWMTAGRGIIHSEMPEQKDGLLAGFQLWINLPAAHKMQPPSYLDVQSPAIPELELPNGGLLRVIAGDSHGVAGAIQRPATEPLFLDLHLPAGGAFSQALPPDRNAFIYVYRGELTVGGRKLAARQLAVLNNRSESDGVVMIAEQDSQAILIAGRPLREPIVQRGPFVMNSEAEILQAIDDYQNGRL</sequence>
<feature type="domain" description="Pirin C-terminal" evidence="5">
    <location>
        <begin position="186"/>
        <end position="286"/>
    </location>
</feature>
<dbReference type="Proteomes" id="UP000077628">
    <property type="component" value="Unassembled WGS sequence"/>
</dbReference>
<dbReference type="EMBL" id="LUUK01000013">
    <property type="protein sequence ID" value="OAI28218.1"/>
    <property type="molecule type" value="Genomic_DNA"/>
</dbReference>
<evidence type="ECO:0000256" key="1">
    <source>
        <dbReference type="ARBA" id="ARBA00008416"/>
    </source>
</evidence>
<protein>
    <recommendedName>
        <fullName evidence="8">Quercetin 2,3-dioxygenase</fullName>
    </recommendedName>
</protein>
<dbReference type="GO" id="GO:0046872">
    <property type="term" value="F:metal ion binding"/>
    <property type="evidence" value="ECO:0007669"/>
    <property type="project" value="UniProtKB-KW"/>
</dbReference>
<dbReference type="InterPro" id="IPR011051">
    <property type="entry name" value="RmlC_Cupin_sf"/>
</dbReference>
<dbReference type="InterPro" id="IPR008778">
    <property type="entry name" value="Pirin_C_dom"/>
</dbReference>
<evidence type="ECO:0008006" key="8">
    <source>
        <dbReference type="Google" id="ProtNLM"/>
    </source>
</evidence>
<evidence type="ECO:0000259" key="4">
    <source>
        <dbReference type="Pfam" id="PF02678"/>
    </source>
</evidence>
<dbReference type="CDD" id="cd02247">
    <property type="entry name" value="cupin_pirin_C"/>
    <property type="match status" value="1"/>
</dbReference>
<dbReference type="InterPro" id="IPR003829">
    <property type="entry name" value="Pirin_N_dom"/>
</dbReference>
<evidence type="ECO:0000256" key="3">
    <source>
        <dbReference type="RuleBase" id="RU003457"/>
    </source>
</evidence>
<dbReference type="PANTHER" id="PTHR13903:SF8">
    <property type="entry name" value="PIRIN"/>
    <property type="match status" value="1"/>
</dbReference>
<accession>A0A177PD20</accession>
<evidence type="ECO:0000313" key="7">
    <source>
        <dbReference type="Proteomes" id="UP000077628"/>
    </source>
</evidence>
<feature type="binding site" evidence="2">
    <location>
        <position position="112"/>
    </location>
    <ligand>
        <name>Fe cation</name>
        <dbReference type="ChEBI" id="CHEBI:24875"/>
    </ligand>
</feature>
<comment type="similarity">
    <text evidence="1 3">Belongs to the pirin family.</text>
</comment>
<dbReference type="PANTHER" id="PTHR13903">
    <property type="entry name" value="PIRIN-RELATED"/>
    <property type="match status" value="1"/>
</dbReference>
<dbReference type="RefSeq" id="WP_064024227.1">
    <property type="nucleotide sequence ID" value="NZ_LUUK01000013.1"/>
</dbReference>
<dbReference type="CDD" id="cd02909">
    <property type="entry name" value="cupin_pirin_N"/>
    <property type="match status" value="1"/>
</dbReference>
<keyword evidence="2" id="KW-0408">Iron</keyword>
<dbReference type="InterPro" id="IPR014710">
    <property type="entry name" value="RmlC-like_jellyroll"/>
</dbReference>
<dbReference type="InterPro" id="IPR012093">
    <property type="entry name" value="Pirin"/>
</dbReference>
<feature type="binding site" evidence="2">
    <location>
        <position position="114"/>
    </location>
    <ligand>
        <name>Fe cation</name>
        <dbReference type="ChEBI" id="CHEBI:24875"/>
    </ligand>
</feature>
<reference evidence="7" key="1">
    <citation type="submission" date="2016-03" db="EMBL/GenBank/DDBJ databases">
        <authorList>
            <person name="Heylen K."/>
            <person name="De Vos P."/>
            <person name="Vekeman B."/>
        </authorList>
    </citation>
    <scope>NUCLEOTIDE SEQUENCE [LARGE SCALE GENOMIC DNA]</scope>
    <source>
        <strain evidence="7">R-45383</strain>
    </source>
</reference>
<evidence type="ECO:0000313" key="6">
    <source>
        <dbReference type="EMBL" id="OAI28218.1"/>
    </source>
</evidence>
<comment type="cofactor">
    <cofactor evidence="2">
        <name>Fe cation</name>
        <dbReference type="ChEBI" id="CHEBI:24875"/>
    </cofactor>
    <text evidence="2">Binds 1 Fe cation per subunit.</text>
</comment>
<organism evidence="6 7">
    <name type="scientific">Methylomonas koyamae</name>
    <dbReference type="NCBI Taxonomy" id="702114"/>
    <lineage>
        <taxon>Bacteria</taxon>
        <taxon>Pseudomonadati</taxon>
        <taxon>Pseudomonadota</taxon>
        <taxon>Gammaproteobacteria</taxon>
        <taxon>Methylococcales</taxon>
        <taxon>Methylococcaceae</taxon>
        <taxon>Methylomonas</taxon>
    </lineage>
</organism>
<evidence type="ECO:0000256" key="2">
    <source>
        <dbReference type="PIRSR" id="PIRSR006232-1"/>
    </source>
</evidence>
<evidence type="ECO:0000259" key="5">
    <source>
        <dbReference type="Pfam" id="PF05726"/>
    </source>
</evidence>